<dbReference type="WBParaSite" id="L893_g20241.t1">
    <property type="protein sequence ID" value="L893_g20241.t1"/>
    <property type="gene ID" value="L893_g20241"/>
</dbReference>
<proteinExistence type="predicted"/>
<feature type="chain" id="PRO_5009312659" evidence="1">
    <location>
        <begin position="21"/>
        <end position="108"/>
    </location>
</feature>
<feature type="signal peptide" evidence="1">
    <location>
        <begin position="1"/>
        <end position="20"/>
    </location>
</feature>
<evidence type="ECO:0000313" key="2">
    <source>
        <dbReference type="Proteomes" id="UP000095287"/>
    </source>
</evidence>
<keyword evidence="1" id="KW-0732">Signal</keyword>
<protein>
    <submittedName>
        <fullName evidence="3">DUF148 domain-containing protein</fullName>
    </submittedName>
</protein>
<organism evidence="2 3">
    <name type="scientific">Steinernema glaseri</name>
    <dbReference type="NCBI Taxonomy" id="37863"/>
    <lineage>
        <taxon>Eukaryota</taxon>
        <taxon>Metazoa</taxon>
        <taxon>Ecdysozoa</taxon>
        <taxon>Nematoda</taxon>
        <taxon>Chromadorea</taxon>
        <taxon>Rhabditida</taxon>
        <taxon>Tylenchina</taxon>
        <taxon>Panagrolaimomorpha</taxon>
        <taxon>Strongyloidoidea</taxon>
        <taxon>Steinernematidae</taxon>
        <taxon>Steinernema</taxon>
    </lineage>
</organism>
<evidence type="ECO:0000256" key="1">
    <source>
        <dbReference type="SAM" id="SignalP"/>
    </source>
</evidence>
<name>A0A1I7YVX8_9BILA</name>
<accession>A0A1I7YVX8</accession>
<sequence length="108" mass="12991">MLSPTLLLLVLSLVLPFIFAMEVVLEKPVVFGEEQQMDLCREKAWRDNYDYCKDIMKQLPKWYQETEEYLLNYVFNHHNKHEMIEVTKEMMAAINKRIDEATGYRDEK</sequence>
<dbReference type="AlphaFoldDB" id="A0A1I7YVX8"/>
<dbReference type="Proteomes" id="UP000095287">
    <property type="component" value="Unplaced"/>
</dbReference>
<evidence type="ECO:0000313" key="3">
    <source>
        <dbReference type="WBParaSite" id="L893_g20241.t1"/>
    </source>
</evidence>
<reference evidence="3" key="1">
    <citation type="submission" date="2016-11" db="UniProtKB">
        <authorList>
            <consortium name="WormBaseParasite"/>
        </authorList>
    </citation>
    <scope>IDENTIFICATION</scope>
</reference>
<keyword evidence="2" id="KW-1185">Reference proteome</keyword>